<dbReference type="AlphaFoldDB" id="A0AAI9N1F0"/>
<dbReference type="Proteomes" id="UP000006772">
    <property type="component" value="Unassembled WGS sequence"/>
</dbReference>
<dbReference type="RefSeq" id="WP_006465420.1">
    <property type="nucleotide sequence ID" value="NZ_AEEC02000054.1"/>
</dbReference>
<proteinExistence type="predicted"/>
<dbReference type="SUPFAM" id="SSF53448">
    <property type="entry name" value="Nucleotide-diphospho-sugar transferases"/>
    <property type="match status" value="1"/>
</dbReference>
<reference evidence="3 4" key="1">
    <citation type="journal article" date="2013" name="Front. Microbiol.">
        <title>The genome of the endophytic bacterium H. frisingense GSF30(T) identifies diverse strategies in the Herbaspirillum genus to interact with plants.</title>
        <authorList>
            <person name="Straub D."/>
            <person name="Rothballer M."/>
            <person name="Hartmann A."/>
            <person name="Ludewig U."/>
        </authorList>
    </citation>
    <scope>NUCLEOTIDE SEQUENCE [LARGE SCALE GENOMIC DNA]</scope>
    <source>
        <strain evidence="3 4">GSF30</strain>
    </source>
</reference>
<evidence type="ECO:0000259" key="2">
    <source>
        <dbReference type="Pfam" id="PF12804"/>
    </source>
</evidence>
<dbReference type="PANTHER" id="PTHR43777">
    <property type="entry name" value="MOLYBDENUM COFACTOR CYTIDYLYLTRANSFERASE"/>
    <property type="match status" value="1"/>
</dbReference>
<keyword evidence="1" id="KW-0460">Magnesium</keyword>
<dbReference type="GO" id="GO:0016779">
    <property type="term" value="F:nucleotidyltransferase activity"/>
    <property type="evidence" value="ECO:0007669"/>
    <property type="project" value="UniProtKB-ARBA"/>
</dbReference>
<accession>A0AAI9N1F0</accession>
<dbReference type="InterPro" id="IPR029044">
    <property type="entry name" value="Nucleotide-diphossugar_trans"/>
</dbReference>
<sequence length="201" mass="21371">MIPSSSPIAVLLAAGRGSRFNDREEKLLQPFVHHDGRPGMVATASAAALLEVMPVVAVVQGPGVLADALREMGCTVCMLPPGDPREMSASLRHGLQHSTQASGWLIALADMPRVRPATVARLRDALVASASIVAPVTQGRRGNPVGFGSAHLPALLALQGDRGARGLLDAHPVTEIEVMDEGIFADIDTREDLERMHDRRE</sequence>
<name>A0AAI9N1F0_9BURK</name>
<dbReference type="CDD" id="cd04182">
    <property type="entry name" value="GT_2_like_f"/>
    <property type="match status" value="1"/>
</dbReference>
<evidence type="ECO:0000313" key="4">
    <source>
        <dbReference type="Proteomes" id="UP000006772"/>
    </source>
</evidence>
<evidence type="ECO:0000256" key="1">
    <source>
        <dbReference type="ARBA" id="ARBA00022842"/>
    </source>
</evidence>
<evidence type="ECO:0000313" key="3">
    <source>
        <dbReference type="EMBL" id="EOA02316.1"/>
    </source>
</evidence>
<organism evidence="3 4">
    <name type="scientific">Herbaspirillum frisingense GSF30</name>
    <dbReference type="NCBI Taxonomy" id="864073"/>
    <lineage>
        <taxon>Bacteria</taxon>
        <taxon>Pseudomonadati</taxon>
        <taxon>Pseudomonadota</taxon>
        <taxon>Betaproteobacteria</taxon>
        <taxon>Burkholderiales</taxon>
        <taxon>Oxalobacteraceae</taxon>
        <taxon>Herbaspirillum</taxon>
    </lineage>
</organism>
<protein>
    <submittedName>
        <fullName evidence="3">MobA-related protein</fullName>
    </submittedName>
</protein>
<gene>
    <name evidence="3" type="ORF">HFRIS_023092</name>
</gene>
<dbReference type="EMBL" id="AEEC02000054">
    <property type="protein sequence ID" value="EOA02316.1"/>
    <property type="molecule type" value="Genomic_DNA"/>
</dbReference>
<feature type="domain" description="MobA-like NTP transferase" evidence="2">
    <location>
        <begin position="9"/>
        <end position="171"/>
    </location>
</feature>
<dbReference type="Pfam" id="PF12804">
    <property type="entry name" value="NTP_transf_3"/>
    <property type="match status" value="1"/>
</dbReference>
<dbReference type="Gene3D" id="3.90.550.10">
    <property type="entry name" value="Spore Coat Polysaccharide Biosynthesis Protein SpsA, Chain A"/>
    <property type="match status" value="1"/>
</dbReference>
<dbReference type="PANTHER" id="PTHR43777:SF1">
    <property type="entry name" value="MOLYBDENUM COFACTOR CYTIDYLYLTRANSFERASE"/>
    <property type="match status" value="1"/>
</dbReference>
<dbReference type="InterPro" id="IPR025877">
    <property type="entry name" value="MobA-like_NTP_Trfase"/>
</dbReference>
<comment type="caution">
    <text evidence="3">The sequence shown here is derived from an EMBL/GenBank/DDBJ whole genome shotgun (WGS) entry which is preliminary data.</text>
</comment>